<accession>A0A366IMV9</accession>
<gene>
    <name evidence="7" type="ORF">DFO65_103107</name>
</gene>
<dbReference type="Gene3D" id="3.30.70.2740">
    <property type="match status" value="1"/>
</dbReference>
<dbReference type="PROSITE" id="PS51387">
    <property type="entry name" value="FAD_PCMH"/>
    <property type="match status" value="1"/>
</dbReference>
<dbReference type="Gene3D" id="3.30.465.10">
    <property type="match status" value="1"/>
</dbReference>
<dbReference type="GO" id="GO:0016491">
    <property type="term" value="F:oxidoreductase activity"/>
    <property type="evidence" value="ECO:0007669"/>
    <property type="project" value="UniProtKB-KW"/>
</dbReference>
<dbReference type="PANTHER" id="PTHR42934:SF2">
    <property type="entry name" value="GLYCOLATE OXIDASE SUBUNIT GLCD"/>
    <property type="match status" value="1"/>
</dbReference>
<comment type="cofactor">
    <cofactor evidence="1">
        <name>FAD</name>
        <dbReference type="ChEBI" id="CHEBI:57692"/>
    </cofactor>
</comment>
<comment type="caution">
    <text evidence="7">The sequence shown here is derived from an EMBL/GenBank/DDBJ whole genome shotgun (WGS) entry which is preliminary data.</text>
</comment>
<dbReference type="Proteomes" id="UP000253509">
    <property type="component" value="Unassembled WGS sequence"/>
</dbReference>
<reference evidence="7 8" key="1">
    <citation type="submission" date="2018-06" db="EMBL/GenBank/DDBJ databases">
        <title>Freshwater and sediment microbial communities from various areas in North America, analyzing microbe dynamics in response to fracking.</title>
        <authorList>
            <person name="Lamendella R."/>
        </authorList>
    </citation>
    <scope>NUCLEOTIDE SEQUENCE [LARGE SCALE GENOMIC DNA]</scope>
    <source>
        <strain evidence="7 8">3b_TX</strain>
    </source>
</reference>
<proteinExistence type="inferred from homology"/>
<evidence type="ECO:0000313" key="7">
    <source>
        <dbReference type="EMBL" id="RBP72816.1"/>
    </source>
</evidence>
<evidence type="ECO:0000256" key="3">
    <source>
        <dbReference type="ARBA" id="ARBA00022630"/>
    </source>
</evidence>
<dbReference type="InterPro" id="IPR016166">
    <property type="entry name" value="FAD-bd_PCMH"/>
</dbReference>
<evidence type="ECO:0000256" key="2">
    <source>
        <dbReference type="ARBA" id="ARBA00008000"/>
    </source>
</evidence>
<dbReference type="Pfam" id="PF01565">
    <property type="entry name" value="FAD_binding_4"/>
    <property type="match status" value="1"/>
</dbReference>
<name>A0A366IMV9_9MICO</name>
<evidence type="ECO:0000256" key="1">
    <source>
        <dbReference type="ARBA" id="ARBA00001974"/>
    </source>
</evidence>
<dbReference type="FunFam" id="1.10.45.10:FF:000001">
    <property type="entry name" value="D-lactate dehydrogenase mitochondrial"/>
    <property type="match status" value="1"/>
</dbReference>
<keyword evidence="4" id="KW-0274">FAD</keyword>
<dbReference type="FunFam" id="3.30.70.2740:FF:000001">
    <property type="entry name" value="D-lactate dehydrogenase mitochondrial"/>
    <property type="match status" value="1"/>
</dbReference>
<dbReference type="Gene3D" id="1.10.45.10">
    <property type="entry name" value="Vanillyl-alcohol Oxidase, Chain A, domain 4"/>
    <property type="match status" value="1"/>
</dbReference>
<evidence type="ECO:0000313" key="8">
    <source>
        <dbReference type="Proteomes" id="UP000253509"/>
    </source>
</evidence>
<evidence type="ECO:0000256" key="4">
    <source>
        <dbReference type="ARBA" id="ARBA00022827"/>
    </source>
</evidence>
<comment type="similarity">
    <text evidence="2">Belongs to the FAD-binding oxidoreductase/transferase type 4 family.</text>
</comment>
<keyword evidence="5" id="KW-0560">Oxidoreductase</keyword>
<dbReference type="InterPro" id="IPR016171">
    <property type="entry name" value="Vanillyl_alc_oxidase_C-sub2"/>
</dbReference>
<dbReference type="PANTHER" id="PTHR42934">
    <property type="entry name" value="GLYCOLATE OXIDASE SUBUNIT GLCD"/>
    <property type="match status" value="1"/>
</dbReference>
<dbReference type="GO" id="GO:0071949">
    <property type="term" value="F:FAD binding"/>
    <property type="evidence" value="ECO:0007669"/>
    <property type="project" value="InterPro"/>
</dbReference>
<organism evidence="7 8">
    <name type="scientific">Brevibacterium celere</name>
    <dbReference type="NCBI Taxonomy" id="225845"/>
    <lineage>
        <taxon>Bacteria</taxon>
        <taxon>Bacillati</taxon>
        <taxon>Actinomycetota</taxon>
        <taxon>Actinomycetes</taxon>
        <taxon>Micrococcales</taxon>
        <taxon>Brevibacteriaceae</taxon>
        <taxon>Brevibacterium</taxon>
    </lineage>
</organism>
<dbReference type="SUPFAM" id="SSF56176">
    <property type="entry name" value="FAD-binding/transporter-associated domain-like"/>
    <property type="match status" value="1"/>
</dbReference>
<dbReference type="AlphaFoldDB" id="A0A366IMV9"/>
<dbReference type="EMBL" id="QNSB01000003">
    <property type="protein sequence ID" value="RBP72816.1"/>
    <property type="molecule type" value="Genomic_DNA"/>
</dbReference>
<keyword evidence="8" id="KW-1185">Reference proteome</keyword>
<protein>
    <submittedName>
        <fullName evidence="7">Glycolate oxidase</fullName>
    </submittedName>
</protein>
<sequence length="483" mass="50899">MPRRRVDASLTGVNPATTLDDLAERLPAGALITDPIKLEAYRRDRAEDPDAGTPLAVVRATCTADVQEVLRFASATRTPVVPRGAGTSLSGGSTAVDGAITLSLEQMREITVDPVTRIATAQPGAFNAEVKDAAAVHGLWYPPDPASYTFCSIGGNIATNAGGLCCVKYGVTVDYVMGMEVVLADGRAVRLGGPRIKDVAGLPLTKLFVGSEGTLGIITEVTLRLIPAQRRPQTLVATFPTLGAATAAVLAITSSMRPSMLEFMDAPTINAVEDETRMGLDRTAAAMLIVQSDEPVEHAGVEIAEVTRLCEEAGATEVFSTDDPDDGEAFVAARRLAIPAVEKKGTILLEDVGVPIPALGDLVEGIAAISDRHDVIVAVLAHAGDGNTHPLVVFDPTDDAQRDRAHTAYGEIMDLAVGLGGTITGEHGVGRLKRPWLDGYLGDDVMELNHRVKDAFDPHGILNPGAMLLSAEQRETALTRRGR</sequence>
<dbReference type="InterPro" id="IPR036318">
    <property type="entry name" value="FAD-bd_PCMH-like_sf"/>
</dbReference>
<dbReference type="FunFam" id="3.30.465.10:FF:000036">
    <property type="entry name" value="Putative FAD-linked oxidoreductase"/>
    <property type="match status" value="1"/>
</dbReference>
<dbReference type="InterPro" id="IPR004113">
    <property type="entry name" value="FAD-bd_oxidored_4_C"/>
</dbReference>
<evidence type="ECO:0000256" key="5">
    <source>
        <dbReference type="ARBA" id="ARBA00023002"/>
    </source>
</evidence>
<dbReference type="InterPro" id="IPR016164">
    <property type="entry name" value="FAD-linked_Oxase-like_C"/>
</dbReference>
<evidence type="ECO:0000259" key="6">
    <source>
        <dbReference type="PROSITE" id="PS51387"/>
    </source>
</evidence>
<dbReference type="SUPFAM" id="SSF55103">
    <property type="entry name" value="FAD-linked oxidases, C-terminal domain"/>
    <property type="match status" value="1"/>
</dbReference>
<dbReference type="InterPro" id="IPR006094">
    <property type="entry name" value="Oxid_FAD_bind_N"/>
</dbReference>
<dbReference type="Pfam" id="PF02913">
    <property type="entry name" value="FAD-oxidase_C"/>
    <property type="match status" value="1"/>
</dbReference>
<dbReference type="InterPro" id="IPR016169">
    <property type="entry name" value="FAD-bd_PCMH_sub2"/>
</dbReference>
<dbReference type="InterPro" id="IPR051914">
    <property type="entry name" value="FAD-linked_OxidoTrans_Type4"/>
</dbReference>
<keyword evidence="3" id="KW-0285">Flavoprotein</keyword>
<feature type="domain" description="FAD-binding PCMH-type" evidence="6">
    <location>
        <begin position="50"/>
        <end position="228"/>
    </location>
</feature>